<dbReference type="RefSeq" id="WP_147647096.1">
    <property type="nucleotide sequence ID" value="NZ_CP042806.1"/>
</dbReference>
<sequence>MLAAKSPNRLSLRPWGWAVVAILLLAAHGLGFYFLRHLVLSATLASGLIVLAVVKHLGILSSLYARRSRSSKTEASR</sequence>
<keyword evidence="1" id="KW-0472">Membrane</keyword>
<feature type="transmembrane region" description="Helical" evidence="1">
    <location>
        <begin position="12"/>
        <end position="35"/>
    </location>
</feature>
<dbReference type="EMBL" id="CP042806">
    <property type="protein sequence ID" value="QEE27906.1"/>
    <property type="molecule type" value="Genomic_DNA"/>
</dbReference>
<feature type="transmembrane region" description="Helical" evidence="1">
    <location>
        <begin position="41"/>
        <end position="65"/>
    </location>
</feature>
<evidence type="ECO:0000313" key="3">
    <source>
        <dbReference type="Proteomes" id="UP000321820"/>
    </source>
</evidence>
<reference evidence="2 3" key="1">
    <citation type="submission" date="2019-08" db="EMBL/GenBank/DDBJ databases">
        <title>Complete genome sequence of Terriglobus albidus strain ORNL.</title>
        <authorList>
            <person name="Podar M."/>
        </authorList>
    </citation>
    <scope>NUCLEOTIDE SEQUENCE [LARGE SCALE GENOMIC DNA]</scope>
    <source>
        <strain evidence="2 3">ORNL</strain>
    </source>
</reference>
<dbReference type="AlphaFoldDB" id="A0A5B9ECV7"/>
<keyword evidence="3" id="KW-1185">Reference proteome</keyword>
<evidence type="ECO:0000256" key="1">
    <source>
        <dbReference type="SAM" id="Phobius"/>
    </source>
</evidence>
<accession>A0A5B9ECV7</accession>
<gene>
    <name evidence="2" type="ORF">FTW19_07795</name>
</gene>
<keyword evidence="1" id="KW-1133">Transmembrane helix</keyword>
<proteinExistence type="predicted"/>
<keyword evidence="1" id="KW-0812">Transmembrane</keyword>
<name>A0A5B9ECV7_9BACT</name>
<protein>
    <submittedName>
        <fullName evidence="2">Uncharacterized protein</fullName>
    </submittedName>
</protein>
<evidence type="ECO:0000313" key="2">
    <source>
        <dbReference type="EMBL" id="QEE27906.1"/>
    </source>
</evidence>
<organism evidence="2 3">
    <name type="scientific">Terriglobus albidus</name>
    <dbReference type="NCBI Taxonomy" id="1592106"/>
    <lineage>
        <taxon>Bacteria</taxon>
        <taxon>Pseudomonadati</taxon>
        <taxon>Acidobacteriota</taxon>
        <taxon>Terriglobia</taxon>
        <taxon>Terriglobales</taxon>
        <taxon>Acidobacteriaceae</taxon>
        <taxon>Terriglobus</taxon>
    </lineage>
</organism>
<dbReference type="Proteomes" id="UP000321820">
    <property type="component" value="Chromosome"/>
</dbReference>
<dbReference type="KEGG" id="talb:FTW19_07795"/>